<reference evidence="1 2" key="1">
    <citation type="submission" date="2015-09" db="EMBL/GenBank/DDBJ databases">
        <authorList>
            <consortium name="Pathogen Informatics"/>
        </authorList>
    </citation>
    <scope>NUCLEOTIDE SEQUENCE [LARGE SCALE GENOMIC DNA]</scope>
    <source>
        <strain evidence="1 2">2789STDY5834841</strain>
    </source>
</reference>
<name>A0A174EX08_9FIRM</name>
<dbReference type="AlphaFoldDB" id="A0A174EX08"/>
<proteinExistence type="predicted"/>
<dbReference type="RefSeq" id="WP_055159401.1">
    <property type="nucleotide sequence ID" value="NZ_CATVPX010000014.1"/>
</dbReference>
<evidence type="ECO:0000313" key="1">
    <source>
        <dbReference type="EMBL" id="CUO42001.1"/>
    </source>
</evidence>
<sequence>MEDVEVVVRCIPTSVVFECPYCEEENEYDYSEFCDLCGHPSDWDYEILECQKCGKKFEIQGQEWS</sequence>
<dbReference type="Proteomes" id="UP000095787">
    <property type="component" value="Unassembled WGS sequence"/>
</dbReference>
<gene>
    <name evidence="1" type="ORF">ERS852456_02510</name>
</gene>
<evidence type="ECO:0000313" key="2">
    <source>
        <dbReference type="Proteomes" id="UP000095787"/>
    </source>
</evidence>
<dbReference type="EMBL" id="CYZO01000046">
    <property type="protein sequence ID" value="CUO42001.1"/>
    <property type="molecule type" value="Genomic_DNA"/>
</dbReference>
<dbReference type="GeneID" id="97328380"/>
<organism evidence="1 2">
    <name type="scientific">[Ruminococcus] torques</name>
    <dbReference type="NCBI Taxonomy" id="33039"/>
    <lineage>
        <taxon>Bacteria</taxon>
        <taxon>Bacillati</taxon>
        <taxon>Bacillota</taxon>
        <taxon>Clostridia</taxon>
        <taxon>Lachnospirales</taxon>
        <taxon>Lachnospiraceae</taxon>
        <taxon>Mediterraneibacter</taxon>
    </lineage>
</organism>
<protein>
    <submittedName>
        <fullName evidence="1">Uncharacterized protein</fullName>
    </submittedName>
</protein>
<accession>A0A174EX08</accession>